<proteinExistence type="predicted"/>
<reference evidence="2 3" key="1">
    <citation type="submission" date="2021-01" db="EMBL/GenBank/DDBJ databases">
        <title>Prevotella A2931 sp. nov.</title>
        <authorList>
            <person name="Buhl M."/>
            <person name="Oberhettinger P."/>
        </authorList>
    </citation>
    <scope>NUCLEOTIDE SEQUENCE [LARGE SCALE GENOMIC DNA]</scope>
    <source>
        <strain evidence="2 3">A2931</strain>
    </source>
</reference>
<dbReference type="Proteomes" id="UP000664265">
    <property type="component" value="Unassembled WGS sequence"/>
</dbReference>
<organism evidence="2 3">
    <name type="scientific">Prevotella illustrans</name>
    <dbReference type="NCBI Taxonomy" id="2800387"/>
    <lineage>
        <taxon>Bacteria</taxon>
        <taxon>Pseudomonadati</taxon>
        <taxon>Bacteroidota</taxon>
        <taxon>Bacteroidia</taxon>
        <taxon>Bacteroidales</taxon>
        <taxon>Prevotellaceae</taxon>
        <taxon>Prevotella</taxon>
    </lineage>
</organism>
<evidence type="ECO:0000256" key="1">
    <source>
        <dbReference type="SAM" id="SignalP"/>
    </source>
</evidence>
<dbReference type="RefSeq" id="WP_107582178.1">
    <property type="nucleotide sequence ID" value="NZ_JAERMS010000007.1"/>
</dbReference>
<evidence type="ECO:0000313" key="3">
    <source>
        <dbReference type="Proteomes" id="UP000664265"/>
    </source>
</evidence>
<dbReference type="EMBL" id="JAERMS010000007">
    <property type="protein sequence ID" value="MBO1362949.1"/>
    <property type="molecule type" value="Genomic_DNA"/>
</dbReference>
<accession>A0ABS3M444</accession>
<keyword evidence="3" id="KW-1185">Reference proteome</keyword>
<feature type="chain" id="PRO_5045559109" evidence="1">
    <location>
        <begin position="22"/>
        <end position="269"/>
    </location>
</feature>
<name>A0ABS3M444_9BACT</name>
<gene>
    <name evidence="2" type="ORF">JHU38_04010</name>
</gene>
<dbReference type="Pfam" id="PF11777">
    <property type="entry name" value="DUF3316"/>
    <property type="match status" value="1"/>
</dbReference>
<dbReference type="InterPro" id="IPR016879">
    <property type="entry name" value="UCP028299"/>
</dbReference>
<comment type="caution">
    <text evidence="2">The sequence shown here is derived from an EMBL/GenBank/DDBJ whole genome shotgun (WGS) entry which is preliminary data.</text>
</comment>
<evidence type="ECO:0000313" key="2">
    <source>
        <dbReference type="EMBL" id="MBO1362949.1"/>
    </source>
</evidence>
<protein>
    <submittedName>
        <fullName evidence="2">DUF3316 domain-containing protein</fullName>
    </submittedName>
</protein>
<sequence length="269" mass="30660">MRIRKIIGALLLAVCTAEAWGQTVIHDTIYIMEPQIKQAVTARMVGFGHSNILDTYLSPEKYTGPEVKYISHTTYRKTGRQMSTQIINQGSFAYTDNRSGNGREMAGAYNFGYGRHYNWDLRGGDINIKAGLMAEMMLGFIYNTRNSNNPAQARANFCLSPNASAQYKFSLHNRLYILRYELNIPLIGLMFSPNYGQSYYEIFSRGNYDHNIVVTWPGNAPSMRQMLTVDFKLGRRTFRIGYLGDFQQARVNQLKQHVYSNAIVLGMVL</sequence>
<keyword evidence="1" id="KW-0732">Signal</keyword>
<feature type="signal peptide" evidence="1">
    <location>
        <begin position="1"/>
        <end position="21"/>
    </location>
</feature>